<dbReference type="EMBL" id="JBHUKR010000004">
    <property type="protein sequence ID" value="MFD2416032.1"/>
    <property type="molecule type" value="Genomic_DNA"/>
</dbReference>
<protein>
    <submittedName>
        <fullName evidence="1">DUF6893 family small protein</fullName>
    </submittedName>
</protein>
<dbReference type="Proteomes" id="UP001597417">
    <property type="component" value="Unassembled WGS sequence"/>
</dbReference>
<reference evidence="2" key="1">
    <citation type="journal article" date="2019" name="Int. J. Syst. Evol. Microbiol.">
        <title>The Global Catalogue of Microorganisms (GCM) 10K type strain sequencing project: providing services to taxonomists for standard genome sequencing and annotation.</title>
        <authorList>
            <consortium name="The Broad Institute Genomics Platform"/>
            <consortium name="The Broad Institute Genome Sequencing Center for Infectious Disease"/>
            <person name="Wu L."/>
            <person name="Ma J."/>
        </authorList>
    </citation>
    <scope>NUCLEOTIDE SEQUENCE [LARGE SCALE GENOMIC DNA]</scope>
    <source>
        <strain evidence="2">CGMCC 4.7645</strain>
    </source>
</reference>
<dbReference type="InterPro" id="IPR054188">
    <property type="entry name" value="DUF6893"/>
</dbReference>
<dbReference type="Pfam" id="PF21833">
    <property type="entry name" value="DUF6893"/>
    <property type="match status" value="1"/>
</dbReference>
<keyword evidence="2" id="KW-1185">Reference proteome</keyword>
<evidence type="ECO:0000313" key="1">
    <source>
        <dbReference type="EMBL" id="MFD2416032.1"/>
    </source>
</evidence>
<organism evidence="1 2">
    <name type="scientific">Amycolatopsis pigmentata</name>
    <dbReference type="NCBI Taxonomy" id="450801"/>
    <lineage>
        <taxon>Bacteria</taxon>
        <taxon>Bacillati</taxon>
        <taxon>Actinomycetota</taxon>
        <taxon>Actinomycetes</taxon>
        <taxon>Pseudonocardiales</taxon>
        <taxon>Pseudonocardiaceae</taxon>
        <taxon>Amycolatopsis</taxon>
    </lineage>
</organism>
<name>A0ABW5FQJ3_9PSEU</name>
<gene>
    <name evidence="1" type="ORF">ACFSXZ_06805</name>
</gene>
<comment type="caution">
    <text evidence="1">The sequence shown here is derived from an EMBL/GenBank/DDBJ whole genome shotgun (WGS) entry which is preliminary data.</text>
</comment>
<evidence type="ECO:0000313" key="2">
    <source>
        <dbReference type="Proteomes" id="UP001597417"/>
    </source>
</evidence>
<proteinExistence type="predicted"/>
<dbReference type="RefSeq" id="WP_378262380.1">
    <property type="nucleotide sequence ID" value="NZ_JBHUKR010000004.1"/>
</dbReference>
<sequence>MKVRRVLMVSVGVALAAMVWREYPAITRYLKIRSM</sequence>
<accession>A0ABW5FQJ3</accession>